<dbReference type="Proteomes" id="UP000008514">
    <property type="component" value="Chromosome"/>
</dbReference>
<dbReference type="KEGG" id="ptq:P700755_000208"/>
<protein>
    <submittedName>
        <fullName evidence="1">Uncharacterized protein</fullName>
    </submittedName>
</protein>
<dbReference type="AlphaFoldDB" id="K4I9E8"/>
<organism evidence="1 2">
    <name type="scientific">Psychroflexus torquis (strain ATCC 700755 / CIP 106069 / ACAM 623)</name>
    <dbReference type="NCBI Taxonomy" id="313595"/>
    <lineage>
        <taxon>Bacteria</taxon>
        <taxon>Pseudomonadati</taxon>
        <taxon>Bacteroidota</taxon>
        <taxon>Flavobacteriia</taxon>
        <taxon>Flavobacteriales</taxon>
        <taxon>Flavobacteriaceae</taxon>
        <taxon>Psychroflexus</taxon>
    </lineage>
</organism>
<name>K4I9E8_PSYTT</name>
<accession>K4I9E8</accession>
<keyword evidence="2" id="KW-1185">Reference proteome</keyword>
<dbReference type="STRING" id="313595.P700755_000208"/>
<gene>
    <name evidence="1" type="ordered locus">P700755_000208</name>
</gene>
<dbReference type="EMBL" id="CP003879">
    <property type="protein sequence ID" value="AFU67262.1"/>
    <property type="molecule type" value="Genomic_DNA"/>
</dbReference>
<evidence type="ECO:0000313" key="2">
    <source>
        <dbReference type="Proteomes" id="UP000008514"/>
    </source>
</evidence>
<proteinExistence type="predicted"/>
<sequence>MRGRNNIVGLWHKQDACASRGLKDGVIDLNNITNLLKDA</sequence>
<evidence type="ECO:0000313" key="1">
    <source>
        <dbReference type="EMBL" id="AFU67262.1"/>
    </source>
</evidence>
<dbReference type="HOGENOM" id="CLU_3315817_0_0_10"/>
<reference evidence="1" key="2">
    <citation type="submission" date="2012-09" db="EMBL/GenBank/DDBJ databases">
        <title>The complete sequence of Psychroflexus torquis an extreme psychrophile from sea-ice that is stimulated by light.</title>
        <authorList>
            <person name="Feng S."/>
            <person name="Powell S.M."/>
            <person name="Bowman J.P."/>
        </authorList>
    </citation>
    <scope>NUCLEOTIDE SEQUENCE [LARGE SCALE GENOMIC DNA]</scope>
    <source>
        <strain evidence="1">ATCC 700755</strain>
    </source>
</reference>
<reference evidence="1" key="1">
    <citation type="submission" date="2006-03" db="EMBL/GenBank/DDBJ databases">
        <authorList>
            <person name="Bowman J."/>
            <person name="Ferriera S."/>
            <person name="Johnson J."/>
            <person name="Kravitz S."/>
            <person name="Halpern A."/>
            <person name="Remington K."/>
            <person name="Beeson K."/>
            <person name="Tran B."/>
            <person name="Rogers Y.-H."/>
            <person name="Friedman R."/>
            <person name="Venter J.C."/>
        </authorList>
    </citation>
    <scope>NUCLEOTIDE SEQUENCE [LARGE SCALE GENOMIC DNA]</scope>
    <source>
        <strain evidence="1">ATCC 700755</strain>
    </source>
</reference>